<dbReference type="Proteomes" id="UP000030341">
    <property type="component" value="Chromosome 1"/>
</dbReference>
<evidence type="ECO:0000256" key="4">
    <source>
        <dbReference type="ARBA" id="ARBA00023288"/>
    </source>
</evidence>
<feature type="domain" description="C-type lysozyme inhibitor" evidence="6">
    <location>
        <begin position="44"/>
        <end position="99"/>
    </location>
</feature>
<dbReference type="HOGENOM" id="CLU_107455_0_0_6"/>
<keyword evidence="8" id="KW-1185">Reference proteome</keyword>
<gene>
    <name evidence="7" type="ORF">OM33_02790</name>
</gene>
<dbReference type="OrthoDB" id="5348860at2"/>
<evidence type="ECO:0000256" key="2">
    <source>
        <dbReference type="ARBA" id="ARBA00023136"/>
    </source>
</evidence>
<dbReference type="Pfam" id="PF09864">
    <property type="entry name" value="MliC"/>
    <property type="match status" value="1"/>
</dbReference>
<accession>A0A0A7EDW7</accession>
<reference evidence="7 8" key="1">
    <citation type="submission" date="2014-11" db="EMBL/GenBank/DDBJ databases">
        <title>Complete Genome Sequence of Pseudoalteromonas sp. Strain OCN003 Isolated from Kaneohe Bay, Oahu, Hawaii.</title>
        <authorList>
            <person name="Beurmann S."/>
            <person name="Videau P."/>
            <person name="Ushijima B."/>
            <person name="Smith A.M."/>
            <person name="Aeby G.S."/>
            <person name="Callahan S.M."/>
            <person name="Belcaid M."/>
        </authorList>
    </citation>
    <scope>NUCLEOTIDE SEQUENCE [LARGE SCALE GENOMIC DNA]</scope>
    <source>
        <strain evidence="7 8">OCN003</strain>
    </source>
</reference>
<dbReference type="InterPro" id="IPR036328">
    <property type="entry name" value="MliC_sf"/>
</dbReference>
<dbReference type="RefSeq" id="WP_038638482.1">
    <property type="nucleotide sequence ID" value="NZ_CP009888.1"/>
</dbReference>
<dbReference type="SUPFAM" id="SSF141488">
    <property type="entry name" value="YdhA-like"/>
    <property type="match status" value="1"/>
</dbReference>
<dbReference type="EMBL" id="CP009888">
    <property type="protein sequence ID" value="AIY64197.1"/>
    <property type="molecule type" value="Genomic_DNA"/>
</dbReference>
<evidence type="ECO:0000313" key="7">
    <source>
        <dbReference type="EMBL" id="AIY64197.1"/>
    </source>
</evidence>
<feature type="chain" id="PRO_5002027921" description="C-type lysozyme inhibitor domain-containing protein" evidence="5">
    <location>
        <begin position="20"/>
        <end position="220"/>
    </location>
</feature>
<sequence length="220" mass="24436">MLKHVFMLMVSAAVCGCSATVPSKNSESLQSQPQTKAITMVLECERNLNFVARLESETLWAFLPKQTLAFEAVISASGAKYQKGTDYIWLKGEHAMVNYQQSLYKQCANNRQEAIWQDAKFRGVSFRAVGNEPGWVIEIKPNESIEFKGNYGQQVINFNYVAPIESVNSSQFNLAQNDNLLSFEISNSACRDTMSGQTFSTTVSGKLNGKPFLGCGRALF</sequence>
<dbReference type="KEGG" id="pseo:OM33_02790"/>
<proteinExistence type="predicted"/>
<dbReference type="PROSITE" id="PS51257">
    <property type="entry name" value="PROKAR_LIPOPROTEIN"/>
    <property type="match status" value="1"/>
</dbReference>
<organism evidence="7 8">
    <name type="scientific">Pseudoalteromonas piratica</name>
    <dbReference type="NCBI Taxonomy" id="1348114"/>
    <lineage>
        <taxon>Bacteria</taxon>
        <taxon>Pseudomonadati</taxon>
        <taxon>Pseudomonadota</taxon>
        <taxon>Gammaproteobacteria</taxon>
        <taxon>Alteromonadales</taxon>
        <taxon>Pseudoalteromonadaceae</taxon>
        <taxon>Pseudoalteromonas</taxon>
    </lineage>
</organism>
<protein>
    <recommendedName>
        <fullName evidence="6">C-type lysozyme inhibitor domain-containing protein</fullName>
    </recommendedName>
</protein>
<keyword evidence="3" id="KW-0564">Palmitate</keyword>
<keyword evidence="1 5" id="KW-0732">Signal</keyword>
<evidence type="ECO:0000256" key="5">
    <source>
        <dbReference type="SAM" id="SignalP"/>
    </source>
</evidence>
<keyword evidence="4" id="KW-0449">Lipoprotein</keyword>
<dbReference type="InterPro" id="IPR018660">
    <property type="entry name" value="MliC"/>
</dbReference>
<keyword evidence="2" id="KW-0472">Membrane</keyword>
<evidence type="ECO:0000313" key="8">
    <source>
        <dbReference type="Proteomes" id="UP000030341"/>
    </source>
</evidence>
<evidence type="ECO:0000259" key="6">
    <source>
        <dbReference type="Pfam" id="PF09864"/>
    </source>
</evidence>
<evidence type="ECO:0000256" key="1">
    <source>
        <dbReference type="ARBA" id="ARBA00022729"/>
    </source>
</evidence>
<dbReference type="AlphaFoldDB" id="A0A0A7EDW7"/>
<dbReference type="Gene3D" id="2.40.128.200">
    <property type="match status" value="1"/>
</dbReference>
<evidence type="ECO:0000256" key="3">
    <source>
        <dbReference type="ARBA" id="ARBA00023139"/>
    </source>
</evidence>
<name>A0A0A7EDW7_9GAMM</name>
<dbReference type="STRING" id="1348114.OM33_02790"/>
<feature type="signal peptide" evidence="5">
    <location>
        <begin position="1"/>
        <end position="19"/>
    </location>
</feature>
<dbReference type="eggNOG" id="COG3650">
    <property type="taxonomic scope" value="Bacteria"/>
</dbReference>